<comment type="caution">
    <text evidence="1">The sequence shown here is derived from an EMBL/GenBank/DDBJ whole genome shotgun (WGS) entry which is preliminary data.</text>
</comment>
<dbReference type="EMBL" id="JAUJEA010000006">
    <property type="protein sequence ID" value="MDN5203165.1"/>
    <property type="molecule type" value="Genomic_DNA"/>
</dbReference>
<organism evidence="1 2">
    <name type="scientific">Splendidivirga corallicola</name>
    <dbReference type="NCBI Taxonomy" id="3051826"/>
    <lineage>
        <taxon>Bacteria</taxon>
        <taxon>Pseudomonadati</taxon>
        <taxon>Bacteroidota</taxon>
        <taxon>Cytophagia</taxon>
        <taxon>Cytophagales</taxon>
        <taxon>Splendidivirgaceae</taxon>
        <taxon>Splendidivirga</taxon>
    </lineage>
</organism>
<protein>
    <submittedName>
        <fullName evidence="1">Uncharacterized protein</fullName>
    </submittedName>
</protein>
<name>A0ABT8KR19_9BACT</name>
<proteinExistence type="predicted"/>
<dbReference type="Proteomes" id="UP001172082">
    <property type="component" value="Unassembled WGS sequence"/>
</dbReference>
<evidence type="ECO:0000313" key="2">
    <source>
        <dbReference type="Proteomes" id="UP001172082"/>
    </source>
</evidence>
<reference evidence="1" key="1">
    <citation type="submission" date="2023-06" db="EMBL/GenBank/DDBJ databases">
        <title>Genomic of Parafulvivirga corallium.</title>
        <authorList>
            <person name="Wang G."/>
        </authorList>
    </citation>
    <scope>NUCLEOTIDE SEQUENCE</scope>
    <source>
        <strain evidence="1">BMA10</strain>
    </source>
</reference>
<sequence length="74" mass="8507">MLNLKPSIIWRNTAGVPVSVCGYAFSDPWHKFKQLLARHLGRRQSQYSGYHNAESAIPEAINNISWNLKFHKVI</sequence>
<accession>A0ABT8KR19</accession>
<evidence type="ECO:0000313" key="1">
    <source>
        <dbReference type="EMBL" id="MDN5203165.1"/>
    </source>
</evidence>
<keyword evidence="2" id="KW-1185">Reference proteome</keyword>
<gene>
    <name evidence="1" type="ORF">QQ008_17380</name>
</gene>
<dbReference type="RefSeq" id="WP_346753187.1">
    <property type="nucleotide sequence ID" value="NZ_JAUJEA010000006.1"/>
</dbReference>